<keyword evidence="3" id="KW-1185">Reference proteome</keyword>
<proteinExistence type="predicted"/>
<gene>
    <name evidence="2" type="ORF">Q31b_35170</name>
</gene>
<comment type="caution">
    <text evidence="2">The sequence shown here is derived from an EMBL/GenBank/DDBJ whole genome shotgun (WGS) entry which is preliminary data.</text>
</comment>
<dbReference type="OrthoDB" id="289004at2"/>
<feature type="region of interest" description="Disordered" evidence="1">
    <location>
        <begin position="25"/>
        <end position="46"/>
    </location>
</feature>
<sequence length="96" mass="10467">MTLLTGIATVVVLVLIAVALLPTKKRDKDSNQSASVINPFHSPANPVNLREQQLQEESEAIASEYQRRSNEAWLDDLSDKASTLLKAPAKPAARKS</sequence>
<dbReference type="EMBL" id="SJPY01000005">
    <property type="protein sequence ID" value="TWU40172.1"/>
    <property type="molecule type" value="Genomic_DNA"/>
</dbReference>
<evidence type="ECO:0000256" key="1">
    <source>
        <dbReference type="SAM" id="MobiDB-lite"/>
    </source>
</evidence>
<reference evidence="2 3" key="1">
    <citation type="submission" date="2019-02" db="EMBL/GenBank/DDBJ databases">
        <title>Deep-cultivation of Planctomycetes and their phenomic and genomic characterization uncovers novel biology.</title>
        <authorList>
            <person name="Wiegand S."/>
            <person name="Jogler M."/>
            <person name="Boedeker C."/>
            <person name="Pinto D."/>
            <person name="Vollmers J."/>
            <person name="Rivas-Marin E."/>
            <person name="Kohn T."/>
            <person name="Peeters S.H."/>
            <person name="Heuer A."/>
            <person name="Rast P."/>
            <person name="Oberbeckmann S."/>
            <person name="Bunk B."/>
            <person name="Jeske O."/>
            <person name="Meyerdierks A."/>
            <person name="Storesund J.E."/>
            <person name="Kallscheuer N."/>
            <person name="Luecker S."/>
            <person name="Lage O.M."/>
            <person name="Pohl T."/>
            <person name="Merkel B.J."/>
            <person name="Hornburger P."/>
            <person name="Mueller R.-W."/>
            <person name="Bruemmer F."/>
            <person name="Labrenz M."/>
            <person name="Spormann A.M."/>
            <person name="Op Den Camp H."/>
            <person name="Overmann J."/>
            <person name="Amann R."/>
            <person name="Jetten M.S.M."/>
            <person name="Mascher T."/>
            <person name="Medema M.H."/>
            <person name="Devos D.P."/>
            <person name="Kaster A.-K."/>
            <person name="Ovreas L."/>
            <person name="Rohde M."/>
            <person name="Galperin M.Y."/>
            <person name="Jogler C."/>
        </authorList>
    </citation>
    <scope>NUCLEOTIDE SEQUENCE [LARGE SCALE GENOMIC DNA]</scope>
    <source>
        <strain evidence="2 3">Q31b</strain>
    </source>
</reference>
<accession>A0A5C6DTZ3</accession>
<dbReference type="RefSeq" id="WP_146600777.1">
    <property type="nucleotide sequence ID" value="NZ_SJPY01000005.1"/>
</dbReference>
<dbReference type="AlphaFoldDB" id="A0A5C6DTZ3"/>
<evidence type="ECO:0000313" key="2">
    <source>
        <dbReference type="EMBL" id="TWU40172.1"/>
    </source>
</evidence>
<organism evidence="2 3">
    <name type="scientific">Novipirellula aureliae</name>
    <dbReference type="NCBI Taxonomy" id="2527966"/>
    <lineage>
        <taxon>Bacteria</taxon>
        <taxon>Pseudomonadati</taxon>
        <taxon>Planctomycetota</taxon>
        <taxon>Planctomycetia</taxon>
        <taxon>Pirellulales</taxon>
        <taxon>Pirellulaceae</taxon>
        <taxon>Novipirellula</taxon>
    </lineage>
</organism>
<evidence type="ECO:0000313" key="3">
    <source>
        <dbReference type="Proteomes" id="UP000315471"/>
    </source>
</evidence>
<dbReference type="Proteomes" id="UP000315471">
    <property type="component" value="Unassembled WGS sequence"/>
</dbReference>
<name>A0A5C6DTZ3_9BACT</name>
<protein>
    <submittedName>
        <fullName evidence="2">Uncharacterized protein</fullName>
    </submittedName>
</protein>